<dbReference type="Gene3D" id="1.10.238.10">
    <property type="entry name" value="EF-hand"/>
    <property type="match status" value="1"/>
</dbReference>
<evidence type="ECO:0000313" key="4">
    <source>
        <dbReference type="Proteomes" id="UP000638981"/>
    </source>
</evidence>
<dbReference type="SUPFAM" id="SSF47473">
    <property type="entry name" value="EF-hand"/>
    <property type="match status" value="1"/>
</dbReference>
<evidence type="ECO:0000256" key="1">
    <source>
        <dbReference type="SAM" id="SignalP"/>
    </source>
</evidence>
<feature type="domain" description="EF-hand" evidence="2">
    <location>
        <begin position="76"/>
        <end position="111"/>
    </location>
</feature>
<gene>
    <name evidence="3" type="ORF">GCM10007315_27870</name>
</gene>
<dbReference type="InterPro" id="IPR011992">
    <property type="entry name" value="EF-hand-dom_pair"/>
</dbReference>
<protein>
    <recommendedName>
        <fullName evidence="2">EF-hand domain-containing protein</fullName>
    </recommendedName>
</protein>
<dbReference type="PROSITE" id="PS00018">
    <property type="entry name" value="EF_HAND_1"/>
    <property type="match status" value="1"/>
</dbReference>
<feature type="chain" id="PRO_5037943674" description="EF-hand domain-containing protein" evidence="1">
    <location>
        <begin position="22"/>
        <end position="186"/>
    </location>
</feature>
<feature type="signal peptide" evidence="1">
    <location>
        <begin position="1"/>
        <end position="21"/>
    </location>
</feature>
<dbReference type="RefSeq" id="WP_189412306.1">
    <property type="nucleotide sequence ID" value="NZ_BMYJ01000009.1"/>
</dbReference>
<dbReference type="PROSITE" id="PS50222">
    <property type="entry name" value="EF_HAND_2"/>
    <property type="match status" value="1"/>
</dbReference>
<dbReference type="GO" id="GO:0005509">
    <property type="term" value="F:calcium ion binding"/>
    <property type="evidence" value="ECO:0007669"/>
    <property type="project" value="InterPro"/>
</dbReference>
<accession>A0A918TWP4</accession>
<name>A0A918TWP4_9RHOB</name>
<proteinExistence type="predicted"/>
<comment type="caution">
    <text evidence="3">The sequence shown here is derived from an EMBL/GenBank/DDBJ whole genome shotgun (WGS) entry which is preliminary data.</text>
</comment>
<keyword evidence="1" id="KW-0732">Signal</keyword>
<dbReference type="EMBL" id="BMYJ01000009">
    <property type="protein sequence ID" value="GHC62248.1"/>
    <property type="molecule type" value="Genomic_DNA"/>
</dbReference>
<evidence type="ECO:0000313" key="3">
    <source>
        <dbReference type="EMBL" id="GHC62248.1"/>
    </source>
</evidence>
<dbReference type="InterPro" id="IPR002048">
    <property type="entry name" value="EF_hand_dom"/>
</dbReference>
<reference evidence="3" key="1">
    <citation type="journal article" date="2014" name="Int. J. Syst. Evol. Microbiol.">
        <title>Complete genome sequence of Corynebacterium casei LMG S-19264T (=DSM 44701T), isolated from a smear-ripened cheese.</title>
        <authorList>
            <consortium name="US DOE Joint Genome Institute (JGI-PGF)"/>
            <person name="Walter F."/>
            <person name="Albersmeier A."/>
            <person name="Kalinowski J."/>
            <person name="Ruckert C."/>
        </authorList>
    </citation>
    <scope>NUCLEOTIDE SEQUENCE</scope>
    <source>
        <strain evidence="3">KCTC 23310</strain>
    </source>
</reference>
<evidence type="ECO:0000259" key="2">
    <source>
        <dbReference type="PROSITE" id="PS50222"/>
    </source>
</evidence>
<sequence>MRKSFAGSLLVLAMLAGGVQAEGALPGDLPEKMLKRMREAPEAFVADAADLILGYGQGGAITPEGIAEAITVERAAARAQAYRRLMEADLDGDGAASGEEMAVLIRAEGAEGRGRLALGYAAADGDGNGVLEPGEMQAQAQAAGDKAVSAAKEAALMALMGLDMNGDGGLTLAEVQAAVELAGDKS</sequence>
<organism evidence="3 4">
    <name type="scientific">Neogemmobacter tilapiae</name>
    <dbReference type="NCBI Taxonomy" id="875041"/>
    <lineage>
        <taxon>Bacteria</taxon>
        <taxon>Pseudomonadati</taxon>
        <taxon>Pseudomonadota</taxon>
        <taxon>Alphaproteobacteria</taxon>
        <taxon>Rhodobacterales</taxon>
        <taxon>Paracoccaceae</taxon>
        <taxon>Neogemmobacter</taxon>
    </lineage>
</organism>
<dbReference type="Proteomes" id="UP000638981">
    <property type="component" value="Unassembled WGS sequence"/>
</dbReference>
<keyword evidence="4" id="KW-1185">Reference proteome</keyword>
<reference evidence="3" key="2">
    <citation type="submission" date="2020-09" db="EMBL/GenBank/DDBJ databases">
        <authorList>
            <person name="Sun Q."/>
            <person name="Kim S."/>
        </authorList>
    </citation>
    <scope>NUCLEOTIDE SEQUENCE</scope>
    <source>
        <strain evidence="3">KCTC 23310</strain>
    </source>
</reference>
<dbReference type="AlphaFoldDB" id="A0A918TWP4"/>
<dbReference type="InterPro" id="IPR018247">
    <property type="entry name" value="EF_Hand_1_Ca_BS"/>
</dbReference>